<dbReference type="OrthoDB" id="3246730at2759"/>
<dbReference type="HOGENOM" id="CLU_013084_2_1_1"/>
<dbReference type="EMBL" id="KN835299">
    <property type="protein sequence ID" value="KIK40552.1"/>
    <property type="molecule type" value="Genomic_DNA"/>
</dbReference>
<dbReference type="InterPro" id="IPR040521">
    <property type="entry name" value="KDZ"/>
</dbReference>
<proteinExistence type="predicted"/>
<dbReference type="STRING" id="930992.A0A0D0B244"/>
<evidence type="ECO:0000313" key="2">
    <source>
        <dbReference type="Proteomes" id="UP000054485"/>
    </source>
</evidence>
<dbReference type="InParanoid" id="A0A0D0B244"/>
<dbReference type="PANTHER" id="PTHR33096:SF1">
    <property type="entry name" value="CXC1-LIKE CYSTEINE CLUSTER ASSOCIATED WITH KDZ TRANSPOSASES DOMAIN-CONTAINING PROTEIN"/>
    <property type="match status" value="1"/>
</dbReference>
<dbReference type="PANTHER" id="PTHR33096">
    <property type="entry name" value="CXC2 DOMAIN-CONTAINING PROTEIN"/>
    <property type="match status" value="1"/>
</dbReference>
<name>A0A0D0B244_9AGAM</name>
<reference evidence="2" key="2">
    <citation type="submission" date="2015-01" db="EMBL/GenBank/DDBJ databases">
        <title>Evolutionary Origins and Diversification of the Mycorrhizal Mutualists.</title>
        <authorList>
            <consortium name="DOE Joint Genome Institute"/>
            <consortium name="Mycorrhizal Genomics Consortium"/>
            <person name="Kohler A."/>
            <person name="Kuo A."/>
            <person name="Nagy L.G."/>
            <person name="Floudas D."/>
            <person name="Copeland A."/>
            <person name="Barry K.W."/>
            <person name="Cichocki N."/>
            <person name="Veneault-Fourrey C."/>
            <person name="LaButti K."/>
            <person name="Lindquist E.A."/>
            <person name="Lipzen A."/>
            <person name="Lundell T."/>
            <person name="Morin E."/>
            <person name="Murat C."/>
            <person name="Riley R."/>
            <person name="Ohm R."/>
            <person name="Sun H."/>
            <person name="Tunlid A."/>
            <person name="Henrissat B."/>
            <person name="Grigoriev I.V."/>
            <person name="Hibbett D.S."/>
            <person name="Martin F."/>
        </authorList>
    </citation>
    <scope>NUCLEOTIDE SEQUENCE [LARGE SCALE GENOMIC DNA]</scope>
    <source>
        <strain evidence="2">UH-Slu-Lm8-n1</strain>
    </source>
</reference>
<reference evidence="1 2" key="1">
    <citation type="submission" date="2014-04" db="EMBL/GenBank/DDBJ databases">
        <authorList>
            <consortium name="DOE Joint Genome Institute"/>
            <person name="Kuo A."/>
            <person name="Ruytinx J."/>
            <person name="Rineau F."/>
            <person name="Colpaert J."/>
            <person name="Kohler A."/>
            <person name="Nagy L.G."/>
            <person name="Floudas D."/>
            <person name="Copeland A."/>
            <person name="Barry K.W."/>
            <person name="Cichocki N."/>
            <person name="Veneault-Fourrey C."/>
            <person name="LaButti K."/>
            <person name="Lindquist E.A."/>
            <person name="Lipzen A."/>
            <person name="Lundell T."/>
            <person name="Morin E."/>
            <person name="Murat C."/>
            <person name="Sun H."/>
            <person name="Tunlid A."/>
            <person name="Henrissat B."/>
            <person name="Grigoriev I.V."/>
            <person name="Hibbett D.S."/>
            <person name="Martin F."/>
            <person name="Nordberg H.P."/>
            <person name="Cantor M.N."/>
            <person name="Hua S.X."/>
        </authorList>
    </citation>
    <scope>NUCLEOTIDE SEQUENCE [LARGE SCALE GENOMIC DNA]</scope>
    <source>
        <strain evidence="1 2">UH-Slu-Lm8-n1</strain>
    </source>
</reference>
<keyword evidence="2" id="KW-1185">Reference proteome</keyword>
<protein>
    <recommendedName>
        <fullName evidence="3">CxC1-like cysteine cluster associated with KDZ transposases domain-containing protein</fullName>
    </recommendedName>
</protein>
<organism evidence="1 2">
    <name type="scientific">Suillus luteus UH-Slu-Lm8-n1</name>
    <dbReference type="NCBI Taxonomy" id="930992"/>
    <lineage>
        <taxon>Eukaryota</taxon>
        <taxon>Fungi</taxon>
        <taxon>Dikarya</taxon>
        <taxon>Basidiomycota</taxon>
        <taxon>Agaricomycotina</taxon>
        <taxon>Agaricomycetes</taxon>
        <taxon>Agaricomycetidae</taxon>
        <taxon>Boletales</taxon>
        <taxon>Suillineae</taxon>
        <taxon>Suillaceae</taxon>
        <taxon>Suillus</taxon>
    </lineage>
</organism>
<dbReference type="Pfam" id="PF18758">
    <property type="entry name" value="KDZ"/>
    <property type="match status" value="1"/>
</dbReference>
<sequence length="866" mass="98122">MDFENILTGAHLINVSHAGSEFQDLVCEIFGDFWTPETRQPNKRGHHEDHRTRRDRIQRRVDAFLQQMPALTDAYLAWSLKQAKKGVMSFFEVLWHSDPHAPSDPNCGTWNLKVVDTFYADNVSLTIASTDRFVASALVRHGVIPCSPISPSVAISIDALELYRVARLCNPHFSIQAYVKSICDLHGTIFHRYLSRQFSIAFDLYLHIRTRVNSLIDIALGRNAVDWHLKNTCPCCTYELEDDAPMSFKLLYTMDSNDSLKRVSRQLMGADGDRTGPSIELPTTQRVNDNRYLLCDYVNSWANAAEAEGPTDDENPCAGHWKNMDEEKTKKTWGVYDETGIFIAVCRHGFYLLIADMVQSGERAKYPLAVVAKLLNSFGAGLGGGYDIGCQFKTTLNNSILGPQARTLRHSCLVGAFHGHAHRRICQLDHLAMYVEGLGLEDLETCERMFSKSNALASTIRYASVFHHQQLISAYFQHNDKFDVYPNLGNFLYNNYRQALDILNNGQINLSRVMQDLDITDVSVFNQWITNEKEYLQGLKSEPEQETLQMEYWQKLVNLAASHASFCASDAAMTRRLETTRRHALENFEKDLQVVQDLESKLGYQHALNALEGLVVACIFELTKLNRSGTGYKLRKHIAKALQTRSSTIRSALDHYNAAALSLTPPRRTLKWDKVIEYAFLADFDLLRDARQDISQRPWATPAARQATDLYFKMCRAKEEVLRLNNEIRRLVTYIHDKECYLQDCYTQLEPSCPALAHQISLQRLVRSRANAHLLQRVADIARLQGFSGSINIGESTKKSLGDSASVPHAQIPDELNVLQDFRESPSFTSDSADMQDELEDEEDDAVAIEEAVEAFHDVLRVSADA</sequence>
<dbReference type="Proteomes" id="UP000054485">
    <property type="component" value="Unassembled WGS sequence"/>
</dbReference>
<evidence type="ECO:0008006" key="3">
    <source>
        <dbReference type="Google" id="ProtNLM"/>
    </source>
</evidence>
<dbReference type="AlphaFoldDB" id="A0A0D0B244"/>
<evidence type="ECO:0000313" key="1">
    <source>
        <dbReference type="EMBL" id="KIK40552.1"/>
    </source>
</evidence>
<accession>A0A0D0B244</accession>
<gene>
    <name evidence="1" type="ORF">CY34DRAFT_24782</name>
</gene>